<protein>
    <submittedName>
        <fullName evidence="1">Unnamed protein product</fullName>
    </submittedName>
</protein>
<evidence type="ECO:0000313" key="1">
    <source>
        <dbReference type="EMBL" id="GME90275.1"/>
    </source>
</evidence>
<dbReference type="Proteomes" id="UP001165101">
    <property type="component" value="Unassembled WGS sequence"/>
</dbReference>
<reference evidence="1" key="1">
    <citation type="submission" date="2023-04" db="EMBL/GenBank/DDBJ databases">
        <title>Candida boidinii NBRC 1967.</title>
        <authorList>
            <person name="Ichikawa N."/>
            <person name="Sato H."/>
            <person name="Tonouchi N."/>
        </authorList>
    </citation>
    <scope>NUCLEOTIDE SEQUENCE</scope>
    <source>
        <strain evidence="1">NBRC 1967</strain>
    </source>
</reference>
<dbReference type="EMBL" id="BSXV01000704">
    <property type="protein sequence ID" value="GME90275.1"/>
    <property type="molecule type" value="Genomic_DNA"/>
</dbReference>
<sequence length="350" mass="39048">MFWMMSICLGAAGFGLGGQMVSACTLLIKAVNNYKNVKTRARRFIMCSNLPLASGLFISCLVYLITWRATGQGKHMATSWRVVFGISAIFPFVTLISSLIMKFIFKDYEGENSYWIPLRITTRYYGKRLIATCITWFIYGFVYFPSVPYLGVVTQAAFQTLTFDATAQWALLIASFSIPGVFLGFNLIKNTLSQRSIILFGFAAYFVIGLILGCGYTVILSKVFPLFLVLYGLFKSLGNVGPGNLTILYSCELFADCVRGLFFSFSAASGTVGAIVGFNVYEPIINNIGIRWFYIISALISIIGFVLSFFFLPKLPEQDIDNKNSMLDDYIKSTQNNENNNPFESSSNNE</sequence>
<accession>A0ACB5TK95</accession>
<gene>
    <name evidence="1" type="ORF">Cboi01_000177400</name>
</gene>
<organism evidence="1 2">
    <name type="scientific">Candida boidinii</name>
    <name type="common">Yeast</name>
    <dbReference type="NCBI Taxonomy" id="5477"/>
    <lineage>
        <taxon>Eukaryota</taxon>
        <taxon>Fungi</taxon>
        <taxon>Dikarya</taxon>
        <taxon>Ascomycota</taxon>
        <taxon>Saccharomycotina</taxon>
        <taxon>Pichiomycetes</taxon>
        <taxon>Pichiales</taxon>
        <taxon>Pichiaceae</taxon>
        <taxon>Ogataea</taxon>
        <taxon>Ogataea/Candida clade</taxon>
    </lineage>
</organism>
<proteinExistence type="predicted"/>
<keyword evidence="2" id="KW-1185">Reference proteome</keyword>
<comment type="caution">
    <text evidence="1">The sequence shown here is derived from an EMBL/GenBank/DDBJ whole genome shotgun (WGS) entry which is preliminary data.</text>
</comment>
<name>A0ACB5TK95_CANBO</name>
<evidence type="ECO:0000313" key="2">
    <source>
        <dbReference type="Proteomes" id="UP001165101"/>
    </source>
</evidence>